<dbReference type="AlphaFoldDB" id="A0A7W7CGQ1"/>
<dbReference type="RefSeq" id="WP_312988202.1">
    <property type="nucleotide sequence ID" value="NZ_BAAAUI010000001.1"/>
</dbReference>
<dbReference type="EMBL" id="JACHMH010000001">
    <property type="protein sequence ID" value="MBB4679458.1"/>
    <property type="molecule type" value="Genomic_DNA"/>
</dbReference>
<accession>A0A7W7CGQ1</accession>
<keyword evidence="5" id="KW-0732">Signal</keyword>
<dbReference type="InterPro" id="IPR023346">
    <property type="entry name" value="Lysozyme-like_dom_sf"/>
</dbReference>
<dbReference type="PANTHER" id="PTHR47359:SF3">
    <property type="entry name" value="NLP_P60 DOMAIN-CONTAINING PROTEIN-RELATED"/>
    <property type="match status" value="1"/>
</dbReference>
<dbReference type="GO" id="GO:0008234">
    <property type="term" value="F:cysteine-type peptidase activity"/>
    <property type="evidence" value="ECO:0007669"/>
    <property type="project" value="UniProtKB-KW"/>
</dbReference>
<reference evidence="7 8" key="1">
    <citation type="submission" date="2020-08" db="EMBL/GenBank/DDBJ databases">
        <title>Sequencing the genomes of 1000 actinobacteria strains.</title>
        <authorList>
            <person name="Klenk H.-P."/>
        </authorList>
    </citation>
    <scope>NUCLEOTIDE SEQUENCE [LARGE SCALE GENOMIC DNA]</scope>
    <source>
        <strain evidence="7 8">DSM 44230</strain>
    </source>
</reference>
<evidence type="ECO:0000313" key="7">
    <source>
        <dbReference type="EMBL" id="MBB4679458.1"/>
    </source>
</evidence>
<organism evidence="7 8">
    <name type="scientific">Crossiella cryophila</name>
    <dbReference type="NCBI Taxonomy" id="43355"/>
    <lineage>
        <taxon>Bacteria</taxon>
        <taxon>Bacillati</taxon>
        <taxon>Actinomycetota</taxon>
        <taxon>Actinomycetes</taxon>
        <taxon>Pseudonocardiales</taxon>
        <taxon>Pseudonocardiaceae</taxon>
        <taxon>Crossiella</taxon>
    </lineage>
</organism>
<keyword evidence="8" id="KW-1185">Reference proteome</keyword>
<feature type="chain" id="PRO_5030962735" evidence="5">
    <location>
        <begin position="21"/>
        <end position="316"/>
    </location>
</feature>
<feature type="signal peptide" evidence="5">
    <location>
        <begin position="1"/>
        <end position="20"/>
    </location>
</feature>
<comment type="caution">
    <text evidence="7">The sequence shown here is derived from an EMBL/GenBank/DDBJ whole genome shotgun (WGS) entry which is preliminary data.</text>
</comment>
<dbReference type="SUPFAM" id="SSF53955">
    <property type="entry name" value="Lysozyme-like"/>
    <property type="match status" value="1"/>
</dbReference>
<evidence type="ECO:0000256" key="4">
    <source>
        <dbReference type="ARBA" id="ARBA00022807"/>
    </source>
</evidence>
<sequence length="316" mass="32546">MPILASAAAKIAVGATGVLAAPVLFIAATIGTLGGNQAHPSPNAVADIPADYLNIYRTAAATCRGLDWTVLAAVGKVESNHGRSTLPGVRSGSNSAGAQGPMQFLPATFAAYRNPIPPGGIDPPSPYHPVNAIHAAARMLCHNGAKDNRDIRAALFSYNHSTAYVDQVLAIARDYNRAPTTGPAAQRAIEFAMQQIGHRYVWGGDGAHEGGFDCSGLTKAAYAAAGITLPRTAHTQYTAGPRLAPGAPLLPGDLVFFGNPHTKIHHVVLYIGDGKVVHAPTFGQRVQVAQLASLGPYAGVTRPAQGRGESSAASAG</sequence>
<evidence type="ECO:0000256" key="5">
    <source>
        <dbReference type="SAM" id="SignalP"/>
    </source>
</evidence>
<dbReference type="SUPFAM" id="SSF54001">
    <property type="entry name" value="Cysteine proteinases"/>
    <property type="match status" value="1"/>
</dbReference>
<feature type="domain" description="NlpC/P60" evidence="6">
    <location>
        <begin position="182"/>
        <end position="309"/>
    </location>
</feature>
<dbReference type="Pfam" id="PF00877">
    <property type="entry name" value="NLPC_P60"/>
    <property type="match status" value="1"/>
</dbReference>
<dbReference type="Gene3D" id="1.10.530.10">
    <property type="match status" value="1"/>
</dbReference>
<protein>
    <submittedName>
        <fullName evidence="7">Cell wall-associated NlpC family hydrolase</fullName>
    </submittedName>
</protein>
<keyword evidence="2" id="KW-0645">Protease</keyword>
<keyword evidence="4" id="KW-0788">Thiol protease</keyword>
<proteinExistence type="inferred from homology"/>
<dbReference type="InterPro" id="IPR051794">
    <property type="entry name" value="PG_Endopeptidase_C40"/>
</dbReference>
<dbReference type="CDD" id="cd13399">
    <property type="entry name" value="Slt35-like"/>
    <property type="match status" value="1"/>
</dbReference>
<dbReference type="InterPro" id="IPR038765">
    <property type="entry name" value="Papain-like_cys_pep_sf"/>
</dbReference>
<dbReference type="Proteomes" id="UP000533598">
    <property type="component" value="Unassembled WGS sequence"/>
</dbReference>
<evidence type="ECO:0000313" key="8">
    <source>
        <dbReference type="Proteomes" id="UP000533598"/>
    </source>
</evidence>
<evidence type="ECO:0000259" key="6">
    <source>
        <dbReference type="PROSITE" id="PS51935"/>
    </source>
</evidence>
<dbReference type="InterPro" id="IPR000064">
    <property type="entry name" value="NLP_P60_dom"/>
</dbReference>
<keyword evidence="3 7" id="KW-0378">Hydrolase</keyword>
<dbReference type="Pfam" id="PF01464">
    <property type="entry name" value="SLT"/>
    <property type="match status" value="1"/>
</dbReference>
<dbReference type="GO" id="GO:0006508">
    <property type="term" value="P:proteolysis"/>
    <property type="evidence" value="ECO:0007669"/>
    <property type="project" value="UniProtKB-KW"/>
</dbReference>
<dbReference type="PANTHER" id="PTHR47359">
    <property type="entry name" value="PEPTIDOGLYCAN DL-ENDOPEPTIDASE CWLO"/>
    <property type="match status" value="1"/>
</dbReference>
<evidence type="ECO:0000256" key="1">
    <source>
        <dbReference type="ARBA" id="ARBA00007074"/>
    </source>
</evidence>
<name>A0A7W7CGQ1_9PSEU</name>
<evidence type="ECO:0000256" key="2">
    <source>
        <dbReference type="ARBA" id="ARBA00022670"/>
    </source>
</evidence>
<comment type="similarity">
    <text evidence="1">Belongs to the peptidase C40 family.</text>
</comment>
<evidence type="ECO:0000256" key="3">
    <source>
        <dbReference type="ARBA" id="ARBA00022801"/>
    </source>
</evidence>
<dbReference type="Gene3D" id="3.90.1720.10">
    <property type="entry name" value="endopeptidase domain like (from Nostoc punctiforme)"/>
    <property type="match status" value="1"/>
</dbReference>
<gene>
    <name evidence="7" type="ORF">HNR67_005576</name>
</gene>
<dbReference type="InterPro" id="IPR008258">
    <property type="entry name" value="Transglycosylase_SLT_dom_1"/>
</dbReference>
<dbReference type="PROSITE" id="PS51935">
    <property type="entry name" value="NLPC_P60"/>
    <property type="match status" value="1"/>
</dbReference>